<dbReference type="OrthoDB" id="10039716at2759"/>
<feature type="compositionally biased region" description="Gly residues" evidence="7">
    <location>
        <begin position="37"/>
        <end position="48"/>
    </location>
</feature>
<evidence type="ECO:0000256" key="7">
    <source>
        <dbReference type="SAM" id="MobiDB-lite"/>
    </source>
</evidence>
<feature type="domain" description="BZIP" evidence="8">
    <location>
        <begin position="67"/>
        <end position="130"/>
    </location>
</feature>
<evidence type="ECO:0000256" key="4">
    <source>
        <dbReference type="ARBA" id="ARBA00023125"/>
    </source>
</evidence>
<dbReference type="AlphaFoldDB" id="A0A482X4E6"/>
<organism evidence="9 10">
    <name type="scientific">Laodelphax striatellus</name>
    <name type="common">Small brown planthopper</name>
    <name type="synonym">Delphax striatella</name>
    <dbReference type="NCBI Taxonomy" id="195883"/>
    <lineage>
        <taxon>Eukaryota</taxon>
        <taxon>Metazoa</taxon>
        <taxon>Ecdysozoa</taxon>
        <taxon>Arthropoda</taxon>
        <taxon>Hexapoda</taxon>
        <taxon>Insecta</taxon>
        <taxon>Pterygota</taxon>
        <taxon>Neoptera</taxon>
        <taxon>Paraneoptera</taxon>
        <taxon>Hemiptera</taxon>
        <taxon>Auchenorrhyncha</taxon>
        <taxon>Fulgoroidea</taxon>
        <taxon>Delphacidae</taxon>
        <taxon>Criomorphinae</taxon>
        <taxon>Laodelphax</taxon>
    </lineage>
</organism>
<comment type="similarity">
    <text evidence="2">Belongs to the bZIP family. C/EBP subfamily.</text>
</comment>
<gene>
    <name evidence="9" type="ORF">LSTR_LSTR009449</name>
</gene>
<dbReference type="CDD" id="cd14713">
    <property type="entry name" value="bZIP_CEBPG"/>
    <property type="match status" value="1"/>
</dbReference>
<evidence type="ECO:0000256" key="1">
    <source>
        <dbReference type="ARBA" id="ARBA00004123"/>
    </source>
</evidence>
<evidence type="ECO:0000313" key="9">
    <source>
        <dbReference type="EMBL" id="RZF40654.1"/>
    </source>
</evidence>
<dbReference type="SMR" id="A0A482X4E6"/>
<reference evidence="9 10" key="1">
    <citation type="journal article" date="2017" name="Gigascience">
        <title>Genome sequence of the small brown planthopper, Laodelphax striatellus.</title>
        <authorList>
            <person name="Zhu J."/>
            <person name="Jiang F."/>
            <person name="Wang X."/>
            <person name="Yang P."/>
            <person name="Bao Y."/>
            <person name="Zhao W."/>
            <person name="Wang W."/>
            <person name="Lu H."/>
            <person name="Wang Q."/>
            <person name="Cui N."/>
            <person name="Li J."/>
            <person name="Chen X."/>
            <person name="Luo L."/>
            <person name="Yu J."/>
            <person name="Kang L."/>
            <person name="Cui F."/>
        </authorList>
    </citation>
    <scope>NUCLEOTIDE SEQUENCE [LARGE SCALE GENOMIC DNA]</scope>
    <source>
        <strain evidence="9">Lst14</strain>
    </source>
</reference>
<evidence type="ECO:0000256" key="2">
    <source>
        <dbReference type="ARBA" id="ARBA00006951"/>
    </source>
</evidence>
<dbReference type="Proteomes" id="UP000291343">
    <property type="component" value="Unassembled WGS sequence"/>
</dbReference>
<dbReference type="STRING" id="195883.A0A482X4E6"/>
<dbReference type="GO" id="GO:0000978">
    <property type="term" value="F:RNA polymerase II cis-regulatory region sequence-specific DNA binding"/>
    <property type="evidence" value="ECO:0007669"/>
    <property type="project" value="TreeGrafter"/>
</dbReference>
<evidence type="ECO:0000256" key="6">
    <source>
        <dbReference type="ARBA" id="ARBA00023242"/>
    </source>
</evidence>
<accession>A0A482X4E6</accession>
<dbReference type="PANTHER" id="PTHR23334:SF69">
    <property type="entry name" value="CCAAT_ENHANCER-BINDING PROTEIN GAMMA"/>
    <property type="match status" value="1"/>
</dbReference>
<dbReference type="SMART" id="SM00338">
    <property type="entry name" value="BRLZ"/>
    <property type="match status" value="1"/>
</dbReference>
<dbReference type="Gene3D" id="1.20.5.170">
    <property type="match status" value="1"/>
</dbReference>
<dbReference type="GO" id="GO:0006351">
    <property type="term" value="P:DNA-templated transcription"/>
    <property type="evidence" value="ECO:0007669"/>
    <property type="project" value="InterPro"/>
</dbReference>
<dbReference type="InterPro" id="IPR046347">
    <property type="entry name" value="bZIP_sf"/>
</dbReference>
<evidence type="ECO:0000256" key="3">
    <source>
        <dbReference type="ARBA" id="ARBA00023015"/>
    </source>
</evidence>
<keyword evidence="6" id="KW-0539">Nucleus</keyword>
<proteinExistence type="inferred from homology"/>
<dbReference type="PROSITE" id="PS50217">
    <property type="entry name" value="BZIP"/>
    <property type="match status" value="1"/>
</dbReference>
<dbReference type="Pfam" id="PF07716">
    <property type="entry name" value="bZIP_2"/>
    <property type="match status" value="1"/>
</dbReference>
<evidence type="ECO:0000256" key="5">
    <source>
        <dbReference type="ARBA" id="ARBA00023163"/>
    </source>
</evidence>
<evidence type="ECO:0000313" key="10">
    <source>
        <dbReference type="Proteomes" id="UP000291343"/>
    </source>
</evidence>
<comment type="subcellular location">
    <subcellularLocation>
        <location evidence="1">Nucleus</location>
    </subcellularLocation>
</comment>
<dbReference type="InterPro" id="IPR004827">
    <property type="entry name" value="bZIP"/>
</dbReference>
<dbReference type="EMBL" id="QKKF02018021">
    <property type="protein sequence ID" value="RZF40654.1"/>
    <property type="molecule type" value="Genomic_DNA"/>
</dbReference>
<dbReference type="PANTHER" id="PTHR23334">
    <property type="entry name" value="CCAAT/ENHANCER BINDING PROTEIN"/>
    <property type="match status" value="1"/>
</dbReference>
<dbReference type="GO" id="GO:0005634">
    <property type="term" value="C:nucleus"/>
    <property type="evidence" value="ECO:0007669"/>
    <property type="project" value="UniProtKB-SubCell"/>
</dbReference>
<sequence length="176" mass="19948">MSDSDQSQRYPYNFNAMENDNFCDLQMDHNRSAMASKGGGASSSGGGRGAKRRQQQLQQDLDYENGSDDYRQKRDRNNAAVKRSRVKSRMRTQETMDRVNRLKTENDQLEEKIKLLSKELGFLKDLFLAHAGSSHNVDLKDIDLEALLNDESIPSFQNSYVSKQLSGGSSSTKRDE</sequence>
<keyword evidence="5" id="KW-0804">Transcription</keyword>
<keyword evidence="3" id="KW-0805">Transcription regulation</keyword>
<comment type="caution">
    <text evidence="9">The sequence shown here is derived from an EMBL/GenBank/DDBJ whole genome shotgun (WGS) entry which is preliminary data.</text>
</comment>
<dbReference type="InParanoid" id="A0A482X4E6"/>
<name>A0A482X4E6_LAOST</name>
<dbReference type="GO" id="GO:0000981">
    <property type="term" value="F:DNA-binding transcription factor activity, RNA polymerase II-specific"/>
    <property type="evidence" value="ECO:0007669"/>
    <property type="project" value="TreeGrafter"/>
</dbReference>
<evidence type="ECO:0000259" key="8">
    <source>
        <dbReference type="PROSITE" id="PS50217"/>
    </source>
</evidence>
<feature type="compositionally biased region" description="Basic and acidic residues" evidence="7">
    <location>
        <begin position="68"/>
        <end position="77"/>
    </location>
</feature>
<keyword evidence="4" id="KW-0238">DNA-binding</keyword>
<protein>
    <recommendedName>
        <fullName evidence="8">BZIP domain-containing protein</fullName>
    </recommendedName>
</protein>
<dbReference type="SUPFAM" id="SSF57959">
    <property type="entry name" value="Leucine zipper domain"/>
    <property type="match status" value="1"/>
</dbReference>
<dbReference type="InterPro" id="IPR031106">
    <property type="entry name" value="C/EBP"/>
</dbReference>
<keyword evidence="10" id="KW-1185">Reference proteome</keyword>
<feature type="region of interest" description="Disordered" evidence="7">
    <location>
        <begin position="23"/>
        <end position="97"/>
    </location>
</feature>